<reference evidence="1 2" key="1">
    <citation type="journal article" date="2013" name="Mar. Genomics">
        <title>Expression of sulfatases in Rhodopirellula baltica and the diversity of sulfatases in the genus Rhodopirellula.</title>
        <authorList>
            <person name="Wegner C.E."/>
            <person name="Richter-Heitmann T."/>
            <person name="Klindworth A."/>
            <person name="Klockow C."/>
            <person name="Richter M."/>
            <person name="Achstetter T."/>
            <person name="Glockner F.O."/>
            <person name="Harder J."/>
        </authorList>
    </citation>
    <scope>NUCLEOTIDE SEQUENCE [LARGE SCALE GENOMIC DNA]</scope>
    <source>
        <strain evidence="1 2">SWK14</strain>
    </source>
</reference>
<gene>
    <name evidence="1" type="ORF">RBSWK_03361</name>
</gene>
<dbReference type="EMBL" id="AMWG01000093">
    <property type="protein sequence ID" value="ELP32731.1"/>
    <property type="molecule type" value="Genomic_DNA"/>
</dbReference>
<evidence type="ECO:0000313" key="2">
    <source>
        <dbReference type="Proteomes" id="UP000010959"/>
    </source>
</evidence>
<sequence>MTESDGSLCELCALGGKITPTTSLNQFKTDAKVEMPLGQVARWGRHISSYFLATEVTEDLVGRLPKSDDDLCELCVLCVLCVLCGKLPTKILLSQLEGKTWQLGSMDISGLPD</sequence>
<organism evidence="1 2">
    <name type="scientific">Rhodopirellula baltica SWK14</name>
    <dbReference type="NCBI Taxonomy" id="993516"/>
    <lineage>
        <taxon>Bacteria</taxon>
        <taxon>Pseudomonadati</taxon>
        <taxon>Planctomycetota</taxon>
        <taxon>Planctomycetia</taxon>
        <taxon>Pirellulales</taxon>
        <taxon>Pirellulaceae</taxon>
        <taxon>Rhodopirellula</taxon>
    </lineage>
</organism>
<accession>L7CI30</accession>
<evidence type="ECO:0000313" key="1">
    <source>
        <dbReference type="EMBL" id="ELP32731.1"/>
    </source>
</evidence>
<comment type="caution">
    <text evidence="1">The sequence shown here is derived from an EMBL/GenBank/DDBJ whole genome shotgun (WGS) entry which is preliminary data.</text>
</comment>
<dbReference type="Proteomes" id="UP000010959">
    <property type="component" value="Unassembled WGS sequence"/>
</dbReference>
<proteinExistence type="predicted"/>
<name>L7CI30_RHOBT</name>
<dbReference type="AlphaFoldDB" id="L7CI30"/>
<protein>
    <submittedName>
        <fullName evidence="1">Uncharacterized protein</fullName>
    </submittedName>
</protein>